<evidence type="ECO:0000259" key="2">
    <source>
        <dbReference type="Pfam" id="PF00535"/>
    </source>
</evidence>
<keyword evidence="1" id="KW-0472">Membrane</keyword>
<evidence type="ECO:0000313" key="4">
    <source>
        <dbReference type="Proteomes" id="UP000198836"/>
    </source>
</evidence>
<dbReference type="InterPro" id="IPR001173">
    <property type="entry name" value="Glyco_trans_2-like"/>
</dbReference>
<gene>
    <name evidence="3" type="ORF">SAMN04488511_10324</name>
</gene>
<dbReference type="STRING" id="332999.SAMN04488511_10324"/>
<organism evidence="3 4">
    <name type="scientific">Pedobacter suwonensis</name>
    <dbReference type="NCBI Taxonomy" id="332999"/>
    <lineage>
        <taxon>Bacteria</taxon>
        <taxon>Pseudomonadati</taxon>
        <taxon>Bacteroidota</taxon>
        <taxon>Sphingobacteriia</taxon>
        <taxon>Sphingobacteriales</taxon>
        <taxon>Sphingobacteriaceae</taxon>
        <taxon>Pedobacter</taxon>
    </lineage>
</organism>
<reference evidence="4" key="1">
    <citation type="submission" date="2016-10" db="EMBL/GenBank/DDBJ databases">
        <authorList>
            <person name="Varghese N."/>
            <person name="Submissions S."/>
        </authorList>
    </citation>
    <scope>NUCLEOTIDE SEQUENCE [LARGE SCALE GENOMIC DNA]</scope>
    <source>
        <strain evidence="4">DSM 18130</strain>
    </source>
</reference>
<dbReference type="InterPro" id="IPR029044">
    <property type="entry name" value="Nucleotide-diphossugar_trans"/>
</dbReference>
<evidence type="ECO:0000256" key="1">
    <source>
        <dbReference type="SAM" id="Phobius"/>
    </source>
</evidence>
<sequence>MDVSVILVNYNTKDLLRQCLLSIFEKTLMVTFEVIVSDNDSKDGSLEMLHEEFPNVIALQNNANLGFGKANNKAISVAKGKYLFLLNTDTYLLNNAIKILFDYMENPQHNRVGCCGGDLFDARGGKQASFGNFPSVLDAISQIGFYRFYKNYYNKHISAGAINPDQTIKEVDFICGADMFIRRTLLDQIGAFDEDFFLYFEETELSYRIKQAGFKSVLVPQAEIVHLEGGSQGMETFNFFKTSVFAKSRKLYFKKTSGAWSATFVTLIFMFQSFLLFLMKGNKNYLKQMVAIFKA</sequence>
<dbReference type="PANTHER" id="PTHR43179:SF7">
    <property type="entry name" value="RHAMNOSYLTRANSFERASE WBBL"/>
    <property type="match status" value="1"/>
</dbReference>
<keyword evidence="4" id="KW-1185">Reference proteome</keyword>
<dbReference type="CDD" id="cd04186">
    <property type="entry name" value="GT_2_like_c"/>
    <property type="match status" value="1"/>
</dbReference>
<name>A0A1I0SRW0_9SPHI</name>
<feature type="transmembrane region" description="Helical" evidence="1">
    <location>
        <begin position="258"/>
        <end position="279"/>
    </location>
</feature>
<dbReference type="PANTHER" id="PTHR43179">
    <property type="entry name" value="RHAMNOSYLTRANSFERASE WBBL"/>
    <property type="match status" value="1"/>
</dbReference>
<dbReference type="AlphaFoldDB" id="A0A1I0SRW0"/>
<evidence type="ECO:0000313" key="3">
    <source>
        <dbReference type="EMBL" id="SFA42254.1"/>
    </source>
</evidence>
<dbReference type="Pfam" id="PF00535">
    <property type="entry name" value="Glycos_transf_2"/>
    <property type="match status" value="1"/>
</dbReference>
<protein>
    <recommendedName>
        <fullName evidence="2">Glycosyltransferase 2-like domain-containing protein</fullName>
    </recommendedName>
</protein>
<keyword evidence="1" id="KW-1133">Transmembrane helix</keyword>
<accession>A0A1I0SRW0</accession>
<dbReference type="Proteomes" id="UP000198836">
    <property type="component" value="Unassembled WGS sequence"/>
</dbReference>
<keyword evidence="1" id="KW-0812">Transmembrane</keyword>
<dbReference type="SUPFAM" id="SSF53448">
    <property type="entry name" value="Nucleotide-diphospho-sugar transferases"/>
    <property type="match status" value="1"/>
</dbReference>
<dbReference type="Gene3D" id="3.90.550.10">
    <property type="entry name" value="Spore Coat Polysaccharide Biosynthesis Protein SpsA, Chain A"/>
    <property type="match status" value="1"/>
</dbReference>
<proteinExistence type="predicted"/>
<feature type="domain" description="Glycosyltransferase 2-like" evidence="2">
    <location>
        <begin position="4"/>
        <end position="113"/>
    </location>
</feature>
<dbReference type="RefSeq" id="WP_090980773.1">
    <property type="nucleotide sequence ID" value="NZ_FOJM01000003.1"/>
</dbReference>
<dbReference type="EMBL" id="FOJM01000003">
    <property type="protein sequence ID" value="SFA42254.1"/>
    <property type="molecule type" value="Genomic_DNA"/>
</dbReference>
<dbReference type="OrthoDB" id="9771846at2"/>